<proteinExistence type="predicted"/>
<comment type="caution">
    <text evidence="1">The sequence shown here is derived from an EMBL/GenBank/DDBJ whole genome shotgun (WGS) entry which is preliminary data.</text>
</comment>
<dbReference type="Proteomes" id="UP000031668">
    <property type="component" value="Unassembled WGS sequence"/>
</dbReference>
<gene>
    <name evidence="1" type="ORF">RF11_12235</name>
</gene>
<name>A0A0C2MEP6_THEKT</name>
<dbReference type="EMBL" id="JWZT01004858">
    <property type="protein sequence ID" value="KII62874.1"/>
    <property type="molecule type" value="Genomic_DNA"/>
</dbReference>
<evidence type="ECO:0000313" key="2">
    <source>
        <dbReference type="Proteomes" id="UP000031668"/>
    </source>
</evidence>
<protein>
    <submittedName>
        <fullName evidence="1">Uncharacterized protein</fullName>
    </submittedName>
</protein>
<organism evidence="1 2">
    <name type="scientific">Thelohanellus kitauei</name>
    <name type="common">Myxosporean</name>
    <dbReference type="NCBI Taxonomy" id="669202"/>
    <lineage>
        <taxon>Eukaryota</taxon>
        <taxon>Metazoa</taxon>
        <taxon>Cnidaria</taxon>
        <taxon>Myxozoa</taxon>
        <taxon>Myxosporea</taxon>
        <taxon>Bivalvulida</taxon>
        <taxon>Platysporina</taxon>
        <taxon>Myxobolidae</taxon>
        <taxon>Thelohanellus</taxon>
    </lineage>
</organism>
<reference evidence="1 2" key="1">
    <citation type="journal article" date="2014" name="Genome Biol. Evol.">
        <title>The genome of the myxosporean Thelohanellus kitauei shows adaptations to nutrient acquisition within its fish host.</title>
        <authorList>
            <person name="Yang Y."/>
            <person name="Xiong J."/>
            <person name="Zhou Z."/>
            <person name="Huo F."/>
            <person name="Miao W."/>
            <person name="Ran C."/>
            <person name="Liu Y."/>
            <person name="Zhang J."/>
            <person name="Feng J."/>
            <person name="Wang M."/>
            <person name="Wang M."/>
            <person name="Wang L."/>
            <person name="Yao B."/>
        </authorList>
    </citation>
    <scope>NUCLEOTIDE SEQUENCE [LARGE SCALE GENOMIC DNA]</scope>
    <source>
        <strain evidence="1">Wuqing</strain>
    </source>
</reference>
<dbReference type="OrthoDB" id="10061052at2759"/>
<dbReference type="AlphaFoldDB" id="A0A0C2MEP6"/>
<keyword evidence="2" id="KW-1185">Reference proteome</keyword>
<evidence type="ECO:0000313" key="1">
    <source>
        <dbReference type="EMBL" id="KII62874.1"/>
    </source>
</evidence>
<sequence>MKGVVDLTTETLLFLESKSKITEYFPLGESLWLSDVGFVVDLFEHLKDLNTKHKGSGIFSHEIYSTAKEIKWKIKLFYLRLSHNIIMHVLIQENTKLQMKSMEK</sequence>
<accession>A0A0C2MEP6</accession>